<protein>
    <submittedName>
        <fullName evidence="6">SPOSA6832_04553-mRNA-1:cds</fullName>
    </submittedName>
</protein>
<evidence type="ECO:0000256" key="3">
    <source>
        <dbReference type="SAM" id="MobiDB-lite"/>
    </source>
</evidence>
<evidence type="ECO:0000256" key="2">
    <source>
        <dbReference type="PROSITE-ProRule" id="PRU00192"/>
    </source>
</evidence>
<feature type="compositionally biased region" description="Polar residues" evidence="3">
    <location>
        <begin position="225"/>
        <end position="249"/>
    </location>
</feature>
<feature type="region of interest" description="Disordered" evidence="3">
    <location>
        <begin position="1"/>
        <end position="83"/>
    </location>
</feature>
<dbReference type="InterPro" id="IPR001452">
    <property type="entry name" value="SH3_domain"/>
</dbReference>
<organism evidence="6 7">
    <name type="scientific">Sporidiobolus salmonicolor</name>
    <name type="common">Yeast-like fungus</name>
    <name type="synonym">Sporobolomyces salmonicolor</name>
    <dbReference type="NCBI Taxonomy" id="5005"/>
    <lineage>
        <taxon>Eukaryota</taxon>
        <taxon>Fungi</taxon>
        <taxon>Dikarya</taxon>
        <taxon>Basidiomycota</taxon>
        <taxon>Pucciniomycotina</taxon>
        <taxon>Microbotryomycetes</taxon>
        <taxon>Sporidiobolales</taxon>
        <taxon>Sporidiobolaceae</taxon>
        <taxon>Sporobolomyces</taxon>
    </lineage>
</organism>
<dbReference type="SUPFAM" id="SSF50044">
    <property type="entry name" value="SH3-domain"/>
    <property type="match status" value="1"/>
</dbReference>
<feature type="compositionally biased region" description="Low complexity" evidence="3">
    <location>
        <begin position="34"/>
        <end position="49"/>
    </location>
</feature>
<feature type="compositionally biased region" description="Polar residues" evidence="3">
    <location>
        <begin position="535"/>
        <end position="547"/>
    </location>
</feature>
<dbReference type="Proteomes" id="UP000243876">
    <property type="component" value="Unassembled WGS sequence"/>
</dbReference>
<proteinExistence type="predicted"/>
<gene>
    <name evidence="6" type="primary">SPOSA6832_04553</name>
</gene>
<dbReference type="AlphaFoldDB" id="A0A0D6ERJ0"/>
<name>A0A0D6ERJ0_SPOSA</name>
<evidence type="ECO:0000256" key="1">
    <source>
        <dbReference type="ARBA" id="ARBA00022443"/>
    </source>
</evidence>
<feature type="region of interest" description="Disordered" evidence="3">
    <location>
        <begin position="430"/>
        <end position="479"/>
    </location>
</feature>
<feature type="region of interest" description="Disordered" evidence="3">
    <location>
        <begin position="493"/>
        <end position="548"/>
    </location>
</feature>
<sequence length="581" mass="59086">MDAPHSNNRRMLQHHRRRAAAATTAVVGDAQPNAASTSTTRARATSTTASEKRRPSFLTATNTASSTTAATATTATSDSSSSSSVALSSATAHVKGVTTTGTTAANLASASISSPGSASAAPATSNKSSSHGGAIAGAIVAVVAVLAILAGFFLWRRKKAARAARGSGTGLMGGGAAAGAGGYKKQQEGDDEMFGSSSRDNSSLFGTSGEKTFSTGSGVAPQGSYGATTSWNQPQPQAQNHGWNASEPQSMPAVAPTQPSYPPTNGPLPASTANLLASSPPSMSNHDLPASLAIGVGAGVSSPRASAALASATFDDALHQSIEQRELQQEMENRRMSMMTKTQTQPVEPVVAAAASPFGESEGQGEIRTVKGTFDPSLDDELVLYPGDCVQVLMKYDDGWALGLNLSTGNPPAKGVFPFDCLGDLCPPPTASQIRSRPPSTARALSPVPATANPASISNPASPVNPANIPLPPPTPTLQLASIAEDDDSAAFATSPSMTMAGPPQLAPLERSDSPLSANFPPSALAPPQIALHGEQQQQYGVSVSETQKLKRHSSLIASRDADLFVALGEVLDKEGAAGKA</sequence>
<feature type="compositionally biased region" description="Polar residues" evidence="3">
    <location>
        <begin position="453"/>
        <end position="462"/>
    </location>
</feature>
<dbReference type="EMBL" id="CENE01000033">
    <property type="protein sequence ID" value="CEQ42717.1"/>
    <property type="molecule type" value="Genomic_DNA"/>
</dbReference>
<dbReference type="PROSITE" id="PS50002">
    <property type="entry name" value="SH3"/>
    <property type="match status" value="1"/>
</dbReference>
<dbReference type="OrthoDB" id="5340910at2759"/>
<dbReference type="Gene3D" id="2.30.30.40">
    <property type="entry name" value="SH3 Domains"/>
    <property type="match status" value="1"/>
</dbReference>
<evidence type="ECO:0000313" key="6">
    <source>
        <dbReference type="EMBL" id="CEQ42717.1"/>
    </source>
</evidence>
<feature type="non-terminal residue" evidence="6">
    <location>
        <position position="1"/>
    </location>
</feature>
<accession>A0A0D6ERJ0</accession>
<keyword evidence="1 2" id="KW-0728">SH3 domain</keyword>
<feature type="region of interest" description="Disordered" evidence="3">
    <location>
        <begin position="164"/>
        <end position="283"/>
    </location>
</feature>
<reference evidence="7" key="1">
    <citation type="submission" date="2015-02" db="EMBL/GenBank/DDBJ databases">
        <authorList>
            <person name="Gon?alves P."/>
        </authorList>
    </citation>
    <scope>NUCLEOTIDE SEQUENCE [LARGE SCALE GENOMIC DNA]</scope>
</reference>
<evidence type="ECO:0000259" key="5">
    <source>
        <dbReference type="PROSITE" id="PS50002"/>
    </source>
</evidence>
<keyword evidence="4" id="KW-1133">Transmembrane helix</keyword>
<feature type="domain" description="SH3" evidence="5">
    <location>
        <begin position="363"/>
        <end position="427"/>
    </location>
</feature>
<keyword evidence="4" id="KW-0812">Transmembrane</keyword>
<feature type="compositionally biased region" description="Basic residues" evidence="3">
    <location>
        <begin position="7"/>
        <end position="19"/>
    </location>
</feature>
<evidence type="ECO:0000256" key="4">
    <source>
        <dbReference type="SAM" id="Phobius"/>
    </source>
</evidence>
<evidence type="ECO:0000313" key="7">
    <source>
        <dbReference type="Proteomes" id="UP000243876"/>
    </source>
</evidence>
<feature type="compositionally biased region" description="Low complexity" evidence="3">
    <location>
        <begin position="59"/>
        <end position="83"/>
    </location>
</feature>
<feature type="compositionally biased region" description="Gly residues" evidence="3">
    <location>
        <begin position="167"/>
        <end position="182"/>
    </location>
</feature>
<feature type="compositionally biased region" description="Polar residues" evidence="3">
    <location>
        <begin position="195"/>
        <end position="217"/>
    </location>
</feature>
<keyword evidence="7" id="KW-1185">Reference proteome</keyword>
<feature type="compositionally biased region" description="Polar residues" evidence="3">
    <location>
        <begin position="271"/>
        <end position="283"/>
    </location>
</feature>
<dbReference type="InterPro" id="IPR036028">
    <property type="entry name" value="SH3-like_dom_sf"/>
</dbReference>
<keyword evidence="4" id="KW-0472">Membrane</keyword>
<feature type="transmembrane region" description="Helical" evidence="4">
    <location>
        <begin position="134"/>
        <end position="155"/>
    </location>
</feature>